<dbReference type="SUPFAM" id="SSF53927">
    <property type="entry name" value="Cytidine deaminase-like"/>
    <property type="match status" value="1"/>
</dbReference>
<dbReference type="Gene3D" id="3.40.140.10">
    <property type="entry name" value="Cytidine Deaminase, domain 2"/>
    <property type="match status" value="1"/>
</dbReference>
<accession>A0A3C1KA43</accession>
<evidence type="ECO:0000259" key="1">
    <source>
        <dbReference type="PROSITE" id="PS51747"/>
    </source>
</evidence>
<name>A0A3C1KA43_9MICO</name>
<dbReference type="Pfam" id="PF00383">
    <property type="entry name" value="dCMP_cyt_deam_1"/>
    <property type="match status" value="1"/>
</dbReference>
<dbReference type="GO" id="GO:0003824">
    <property type="term" value="F:catalytic activity"/>
    <property type="evidence" value="ECO:0007669"/>
    <property type="project" value="InterPro"/>
</dbReference>
<dbReference type="InterPro" id="IPR002125">
    <property type="entry name" value="CMP_dCMP_dom"/>
</dbReference>
<gene>
    <name evidence="2" type="ORF">DCP95_03080</name>
</gene>
<dbReference type="PROSITE" id="PS51747">
    <property type="entry name" value="CYT_DCMP_DEAMINASES_2"/>
    <property type="match status" value="1"/>
</dbReference>
<dbReference type="AlphaFoldDB" id="A0A3C1KA43"/>
<sequence length="164" mass="17484">MDLVNDLADRNWRAGNGGPFAAIVVDADSGRLVSVGVNVVLSSGISGMHAEVMALGLAQRTLGRWDLGEGGAQLELVVNWRPCVMCYGATMWSGVRSLVVAGSGPELEELTGFDEGPVVTDWDAQFEARGIRVREGVRRAEALDVYRAYGAADTLVYNARGLAE</sequence>
<evidence type="ECO:0000313" key="3">
    <source>
        <dbReference type="Proteomes" id="UP000257479"/>
    </source>
</evidence>
<dbReference type="Proteomes" id="UP000257479">
    <property type="component" value="Unassembled WGS sequence"/>
</dbReference>
<feature type="domain" description="CMP/dCMP-type deaminase" evidence="1">
    <location>
        <begin position="1"/>
        <end position="114"/>
    </location>
</feature>
<dbReference type="CDD" id="cd01285">
    <property type="entry name" value="nucleoside_deaminase"/>
    <property type="match status" value="1"/>
</dbReference>
<reference evidence="2 3" key="1">
    <citation type="journal article" date="2018" name="Nat. Biotechnol.">
        <title>A standardized bacterial taxonomy based on genome phylogeny substantially revises the tree of life.</title>
        <authorList>
            <person name="Parks D.H."/>
            <person name="Chuvochina M."/>
            <person name="Waite D.W."/>
            <person name="Rinke C."/>
            <person name="Skarshewski A."/>
            <person name="Chaumeil P.A."/>
            <person name="Hugenholtz P."/>
        </authorList>
    </citation>
    <scope>NUCLEOTIDE SEQUENCE [LARGE SCALE GENOMIC DNA]</scope>
    <source>
        <strain evidence="2">UBA9152</strain>
    </source>
</reference>
<evidence type="ECO:0000313" key="2">
    <source>
        <dbReference type="EMBL" id="HAN23539.1"/>
    </source>
</evidence>
<organism evidence="2 3">
    <name type="scientific">Microbacterium ginsengisoli</name>
    <dbReference type="NCBI Taxonomy" id="400772"/>
    <lineage>
        <taxon>Bacteria</taxon>
        <taxon>Bacillati</taxon>
        <taxon>Actinomycetota</taxon>
        <taxon>Actinomycetes</taxon>
        <taxon>Micrococcales</taxon>
        <taxon>Microbacteriaceae</taxon>
        <taxon>Microbacterium</taxon>
    </lineage>
</organism>
<proteinExistence type="predicted"/>
<dbReference type="EMBL" id="DMNG01000048">
    <property type="protein sequence ID" value="HAN23539.1"/>
    <property type="molecule type" value="Genomic_DNA"/>
</dbReference>
<dbReference type="InterPro" id="IPR016193">
    <property type="entry name" value="Cytidine_deaminase-like"/>
</dbReference>
<protein>
    <submittedName>
        <fullName evidence="2">CMP deaminase</fullName>
    </submittedName>
</protein>
<comment type="caution">
    <text evidence="2">The sequence shown here is derived from an EMBL/GenBank/DDBJ whole genome shotgun (WGS) entry which is preliminary data.</text>
</comment>